<dbReference type="RefSeq" id="XP_003283448.1">
    <property type="nucleotide sequence ID" value="XM_003283400.1"/>
</dbReference>
<keyword evidence="7 12" id="KW-0472">Membrane</keyword>
<dbReference type="OrthoDB" id="494673at2759"/>
<reference evidence="14" key="1">
    <citation type="journal article" date="2011" name="Genome Biol.">
        <title>Comparative genomics of the social amoebae Dictyostelium discoideum and Dictyostelium purpureum.</title>
        <authorList>
            <consortium name="US DOE Joint Genome Institute (JGI-PGF)"/>
            <person name="Sucgang R."/>
            <person name="Kuo A."/>
            <person name="Tian X."/>
            <person name="Salerno W."/>
            <person name="Parikh A."/>
            <person name="Feasley C.L."/>
            <person name="Dalin E."/>
            <person name="Tu H."/>
            <person name="Huang E."/>
            <person name="Barry K."/>
            <person name="Lindquist E."/>
            <person name="Shapiro H."/>
            <person name="Bruce D."/>
            <person name="Schmutz J."/>
            <person name="Salamov A."/>
            <person name="Fey P."/>
            <person name="Gaudet P."/>
            <person name="Anjard C."/>
            <person name="Babu M.M."/>
            <person name="Basu S."/>
            <person name="Bushmanova Y."/>
            <person name="van der Wel H."/>
            <person name="Katoh-Kurasawa M."/>
            <person name="Dinh C."/>
            <person name="Coutinho P.M."/>
            <person name="Saito T."/>
            <person name="Elias M."/>
            <person name="Schaap P."/>
            <person name="Kay R.R."/>
            <person name="Henrissat B."/>
            <person name="Eichinger L."/>
            <person name="Rivero F."/>
            <person name="Putnam N.H."/>
            <person name="West C.M."/>
            <person name="Loomis W.F."/>
            <person name="Chisholm R.L."/>
            <person name="Shaulsky G."/>
            <person name="Strassmann J.E."/>
            <person name="Queller D.C."/>
            <person name="Kuspa A."/>
            <person name="Grigoriev I.V."/>
        </authorList>
    </citation>
    <scope>NUCLEOTIDE SEQUENCE [LARGE SCALE GENOMIC DNA]</scope>
    <source>
        <strain evidence="14">QSDP1</strain>
    </source>
</reference>
<name>F0Z7P1_DICPU</name>
<keyword evidence="3" id="KW-0926">Vacuole</keyword>
<keyword evidence="14" id="KW-1185">Reference proteome</keyword>
<dbReference type="InterPro" id="IPR027309">
    <property type="entry name" value="P2X_extracellular_dom_sf"/>
</dbReference>
<keyword evidence="6" id="KW-0406">Ion transport</keyword>
<dbReference type="GO" id="GO:0050848">
    <property type="term" value="P:regulation of calcium-mediated signaling"/>
    <property type="evidence" value="ECO:0007669"/>
    <property type="project" value="UniProtKB-ARBA"/>
</dbReference>
<evidence type="ECO:0000256" key="6">
    <source>
        <dbReference type="ARBA" id="ARBA00023065"/>
    </source>
</evidence>
<keyword evidence="5 12" id="KW-1133">Transmembrane helix</keyword>
<evidence type="ECO:0000256" key="9">
    <source>
        <dbReference type="ARBA" id="ARBA00023286"/>
    </source>
</evidence>
<proteinExistence type="inferred from homology"/>
<feature type="transmembrane region" description="Helical" evidence="12">
    <location>
        <begin position="24"/>
        <end position="45"/>
    </location>
</feature>
<dbReference type="FunFam" id="1.10.287.940:FF:000012">
    <property type="entry name" value="P2X receptor A"/>
    <property type="match status" value="1"/>
</dbReference>
<protein>
    <recommendedName>
        <fullName evidence="15">Purinergic receptor</fullName>
    </recommendedName>
</protein>
<dbReference type="OMA" id="NNCVPGY"/>
<dbReference type="eggNOG" id="ENOG502RE1D">
    <property type="taxonomic scope" value="Eukaryota"/>
</dbReference>
<evidence type="ECO:0000256" key="1">
    <source>
        <dbReference type="ARBA" id="ARBA00009848"/>
    </source>
</evidence>
<sequence length="369" mass="42078">MNLDWDTILSYNTVKIVRIRDRRLGLLHLLFMVFIVSYVVVYQAIYKKGYLLSEVPVCSIRTTLMAPKEIDTERPYCKSNNNTYAYSKLECEYWDDPLVLFPPGDDVSFTASTRVKITNQTTDGCSFKDPRCKYKDVSEESIYVADIEKYTVMIDHTMFSPQSQIQYNARDLSGYILDRDGNEIQINDTNNRVGVKGQYDVLEIGKLLELGGIDLDAESPDKGDPNRYTGIIALVFIKYSNTFSYSTGNFKYTYSIRQVNDTIYNVKDPIYFDSLGSRMVLKRYGIRLLFVQDGAIGSFNFQSLLLTMVSGLGLLTVATLVVDQLAVRILPQRKSYSSVKFQVTESMSKKKKIIDDSGEELLYTKIEGL</sequence>
<dbReference type="GO" id="GO:0140417">
    <property type="term" value="F:intracellularly ATP-gated calcium channel activity"/>
    <property type="evidence" value="ECO:0007669"/>
    <property type="project" value="UniProtKB-ARBA"/>
</dbReference>
<evidence type="ECO:0000256" key="8">
    <source>
        <dbReference type="ARBA" id="ARBA00023170"/>
    </source>
</evidence>
<comment type="subcellular location">
    <subcellularLocation>
        <location evidence="11">Contractile vacuole membrane</location>
    </subcellularLocation>
</comment>
<keyword evidence="8" id="KW-0675">Receptor</keyword>
<dbReference type="Pfam" id="PF00864">
    <property type="entry name" value="P2X_receptor"/>
    <property type="match status" value="2"/>
</dbReference>
<dbReference type="PANTHER" id="PTHR10125">
    <property type="entry name" value="P2X PURINOCEPTOR"/>
    <property type="match status" value="1"/>
</dbReference>
<dbReference type="EMBL" id="GL870947">
    <property type="protein sequence ID" value="EGC40099.1"/>
    <property type="molecule type" value="Genomic_DNA"/>
</dbReference>
<organism evidence="13 14">
    <name type="scientific">Dictyostelium purpureum</name>
    <name type="common">Slime mold</name>
    <dbReference type="NCBI Taxonomy" id="5786"/>
    <lineage>
        <taxon>Eukaryota</taxon>
        <taxon>Amoebozoa</taxon>
        <taxon>Evosea</taxon>
        <taxon>Eumycetozoa</taxon>
        <taxon>Dictyostelia</taxon>
        <taxon>Dictyosteliales</taxon>
        <taxon>Dictyosteliaceae</taxon>
        <taxon>Dictyostelium</taxon>
    </lineage>
</organism>
<evidence type="ECO:0000313" key="13">
    <source>
        <dbReference type="EMBL" id="EGC40099.1"/>
    </source>
</evidence>
<evidence type="ECO:0008006" key="15">
    <source>
        <dbReference type="Google" id="ProtNLM"/>
    </source>
</evidence>
<evidence type="ECO:0000313" key="14">
    <source>
        <dbReference type="Proteomes" id="UP000001064"/>
    </source>
</evidence>
<dbReference type="Proteomes" id="UP000001064">
    <property type="component" value="Unassembled WGS sequence"/>
</dbReference>
<evidence type="ECO:0000256" key="5">
    <source>
        <dbReference type="ARBA" id="ARBA00022989"/>
    </source>
</evidence>
<evidence type="ECO:0000256" key="12">
    <source>
        <dbReference type="SAM" id="Phobius"/>
    </source>
</evidence>
<evidence type="ECO:0000256" key="10">
    <source>
        <dbReference type="ARBA" id="ARBA00023303"/>
    </source>
</evidence>
<evidence type="ECO:0000256" key="11">
    <source>
        <dbReference type="ARBA" id="ARBA00037850"/>
    </source>
</evidence>
<dbReference type="FunCoup" id="F0Z7P1">
    <property type="interactions" value="1"/>
</dbReference>
<dbReference type="Gene3D" id="1.10.287.940">
    <property type="entry name" value="atp-gated p2x4 ion channel"/>
    <property type="match status" value="2"/>
</dbReference>
<dbReference type="GO" id="GO:0070588">
    <property type="term" value="P:calcium ion transmembrane transport"/>
    <property type="evidence" value="ECO:0000318"/>
    <property type="project" value="GO_Central"/>
</dbReference>
<dbReference type="GO" id="GO:0035381">
    <property type="term" value="F:ATP-gated ion channel activity"/>
    <property type="evidence" value="ECO:0000318"/>
    <property type="project" value="GO_Central"/>
</dbReference>
<accession>F0Z7P1</accession>
<dbReference type="KEGG" id="dpp:DICPUDRAFT_74417"/>
<dbReference type="VEuPathDB" id="AmoebaDB:DICPUDRAFT_74417"/>
<keyword evidence="9" id="KW-1071">Ligand-gated ion channel</keyword>
<evidence type="ECO:0000256" key="7">
    <source>
        <dbReference type="ARBA" id="ARBA00023136"/>
    </source>
</evidence>
<evidence type="ECO:0000256" key="2">
    <source>
        <dbReference type="ARBA" id="ARBA00022448"/>
    </source>
</evidence>
<dbReference type="AlphaFoldDB" id="F0Z7P1"/>
<dbReference type="GO" id="GO:0071476">
    <property type="term" value="P:cellular hypotonic response"/>
    <property type="evidence" value="ECO:0007669"/>
    <property type="project" value="UniProtKB-ARBA"/>
</dbReference>
<gene>
    <name evidence="13" type="ORF">DICPUDRAFT_74417</name>
</gene>
<dbReference type="FunFam" id="1.10.287.940:FF:000010">
    <property type="entry name" value="P2X receptor E"/>
    <property type="match status" value="1"/>
</dbReference>
<evidence type="ECO:0000256" key="3">
    <source>
        <dbReference type="ARBA" id="ARBA00022554"/>
    </source>
</evidence>
<keyword evidence="4 12" id="KW-0812">Transmembrane</keyword>
<dbReference type="Gene3D" id="2.60.490.10">
    <property type="entry name" value="atp-gated p2x4 ion channel domain"/>
    <property type="match status" value="1"/>
</dbReference>
<comment type="similarity">
    <text evidence="1">Belongs to the P2X receptor family.</text>
</comment>
<dbReference type="InterPro" id="IPR059116">
    <property type="entry name" value="P2X_receptor"/>
</dbReference>
<evidence type="ECO:0000256" key="4">
    <source>
        <dbReference type="ARBA" id="ARBA00022692"/>
    </source>
</evidence>
<keyword evidence="10" id="KW-0407">Ion channel</keyword>
<keyword evidence="2" id="KW-0813">Transport</keyword>
<dbReference type="PANTHER" id="PTHR10125:SF27">
    <property type="entry name" value="P2X RECEPTOR A-RELATED"/>
    <property type="match status" value="1"/>
</dbReference>
<dbReference type="InParanoid" id="F0Z7P1"/>
<dbReference type="GO" id="GO:0031164">
    <property type="term" value="C:contractile vacuolar membrane"/>
    <property type="evidence" value="ECO:0000318"/>
    <property type="project" value="GO_Central"/>
</dbReference>
<dbReference type="GeneID" id="10509353"/>